<organism evidence="1 2">
    <name type="scientific">Mycoplasmopsis pullorum</name>
    <dbReference type="NCBI Taxonomy" id="48003"/>
    <lineage>
        <taxon>Bacteria</taxon>
        <taxon>Bacillati</taxon>
        <taxon>Mycoplasmatota</taxon>
        <taxon>Mycoplasmoidales</taxon>
        <taxon>Metamycoplasmataceae</taxon>
        <taxon>Mycoplasmopsis</taxon>
    </lineage>
</organism>
<dbReference type="KEGG" id="mpul:BLA55_00970"/>
<dbReference type="Proteomes" id="UP000184322">
    <property type="component" value="Chromosome"/>
</dbReference>
<evidence type="ECO:0000313" key="1">
    <source>
        <dbReference type="EMBL" id="APJ38255.1"/>
    </source>
</evidence>
<name>A0A1L4FRK9_9BACT</name>
<dbReference type="EMBL" id="CP017813">
    <property type="protein sequence ID" value="APJ38255.1"/>
    <property type="molecule type" value="Genomic_DNA"/>
</dbReference>
<dbReference type="STRING" id="48003.BLA55_00970"/>
<proteinExistence type="predicted"/>
<sequence>MNIYRIRQEYLSIWSCDNSFWDGFVIPFAKTNKKIFFILLTFLGDDEKFIETNEDIKVKVVECEKFFIARINTFYKMDKKLFNKLAYQFIWRVDPSSKYYLLSQLIEKLQMRKINPAIFSITTKKNDDFIAT</sequence>
<keyword evidence="2" id="KW-1185">Reference proteome</keyword>
<reference evidence="2" key="1">
    <citation type="submission" date="2016-10" db="EMBL/GenBank/DDBJ databases">
        <authorList>
            <person name="Beylefeld A."/>
            <person name="Abolnik C."/>
        </authorList>
    </citation>
    <scope>NUCLEOTIDE SEQUENCE [LARGE SCALE GENOMIC DNA]</scope>
    <source>
        <strain evidence="2">B359_6</strain>
    </source>
</reference>
<dbReference type="RefSeq" id="WP_073372259.1">
    <property type="nucleotide sequence ID" value="NZ_CP017813.1"/>
</dbReference>
<dbReference type="AlphaFoldDB" id="A0A1L4FRK9"/>
<protein>
    <submittedName>
        <fullName evidence="1">Uncharacterized protein</fullName>
    </submittedName>
</protein>
<accession>A0A1L4FRK9</accession>
<gene>
    <name evidence="1" type="ORF">BLA55_00970</name>
</gene>
<evidence type="ECO:0000313" key="2">
    <source>
        <dbReference type="Proteomes" id="UP000184322"/>
    </source>
</evidence>